<accession>A0A848MI82</accession>
<gene>
    <name evidence="1" type="ORF">GW590_11055</name>
</gene>
<dbReference type="Proteomes" id="UP000585363">
    <property type="component" value="Unassembled WGS sequence"/>
</dbReference>
<dbReference type="RefSeq" id="WP_169403117.1">
    <property type="nucleotide sequence ID" value="NZ_JAADJU010000005.1"/>
</dbReference>
<evidence type="ECO:0000313" key="1">
    <source>
        <dbReference type="EMBL" id="NMP27405.1"/>
    </source>
</evidence>
<dbReference type="AlphaFoldDB" id="A0A848MI82"/>
<reference evidence="1 2" key="1">
    <citation type="submission" date="2020-01" db="EMBL/GenBank/DDBJ databases">
        <authorList>
            <person name="Lee S.D."/>
        </authorList>
    </citation>
    <scope>NUCLEOTIDE SEQUENCE [LARGE SCALE GENOMIC DNA]</scope>
    <source>
        <strain evidence="1 2">SAP-1</strain>
    </source>
</reference>
<organism evidence="1 2">
    <name type="scientific">Rouxiella aceris</name>
    <dbReference type="NCBI Taxonomy" id="2703884"/>
    <lineage>
        <taxon>Bacteria</taxon>
        <taxon>Pseudomonadati</taxon>
        <taxon>Pseudomonadota</taxon>
        <taxon>Gammaproteobacteria</taxon>
        <taxon>Enterobacterales</taxon>
        <taxon>Yersiniaceae</taxon>
        <taxon>Rouxiella</taxon>
    </lineage>
</organism>
<proteinExistence type="predicted"/>
<dbReference type="EMBL" id="JAADJU010000005">
    <property type="protein sequence ID" value="NMP27405.1"/>
    <property type="molecule type" value="Genomic_DNA"/>
</dbReference>
<protein>
    <submittedName>
        <fullName evidence="1">Uncharacterized protein</fullName>
    </submittedName>
</protein>
<reference evidence="1 2" key="2">
    <citation type="submission" date="2020-06" db="EMBL/GenBank/DDBJ databases">
        <title>Polyphasic characterization of a Rahnella strain isolated from tree sap.</title>
        <authorList>
            <person name="Kim I.S."/>
        </authorList>
    </citation>
    <scope>NUCLEOTIDE SEQUENCE [LARGE SCALE GENOMIC DNA]</scope>
    <source>
        <strain evidence="1 2">SAP-1</strain>
    </source>
</reference>
<comment type="caution">
    <text evidence="1">The sequence shown here is derived from an EMBL/GenBank/DDBJ whole genome shotgun (WGS) entry which is preliminary data.</text>
</comment>
<sequence>MGRKILVAVTLLSLIPICYGHDNGPYEQTKLSVIDFLKKGAASPASCDLFKDFLAKDPLNDGKRKMMVGFCNSDIDFSKPVSFSEMHTHQFEGHFYVCGVISGKTKLDQKIGVRFISAEPYHLVLNVKYSRRPIAYASDDSFLIDDYRLQLKSFNELNSKYCK</sequence>
<evidence type="ECO:0000313" key="2">
    <source>
        <dbReference type="Proteomes" id="UP000585363"/>
    </source>
</evidence>
<keyword evidence="2" id="KW-1185">Reference proteome</keyword>
<name>A0A848MI82_9GAMM</name>